<name>A0A7S9HF89_KLEPN</name>
<organism evidence="2 3">
    <name type="scientific">Klebsiella pneumoniae subsp. pneumoniae</name>
    <dbReference type="NCBI Taxonomy" id="72407"/>
    <lineage>
        <taxon>Bacteria</taxon>
        <taxon>Pseudomonadati</taxon>
        <taxon>Pseudomonadota</taxon>
        <taxon>Gammaproteobacteria</taxon>
        <taxon>Enterobacterales</taxon>
        <taxon>Enterobacteriaceae</taxon>
        <taxon>Klebsiella/Raoultella group</taxon>
        <taxon>Klebsiella</taxon>
        <taxon>Klebsiella pneumoniae complex</taxon>
    </lineage>
</organism>
<accession>A0A7S9HF89</accession>
<dbReference type="Gene3D" id="3.90.180.10">
    <property type="entry name" value="Medium-chain alcohol dehydrogenases, catalytic domain"/>
    <property type="match status" value="2"/>
</dbReference>
<evidence type="ECO:0000313" key="3">
    <source>
        <dbReference type="Proteomes" id="UP000594592"/>
    </source>
</evidence>
<proteinExistence type="predicted"/>
<feature type="region of interest" description="Disordered" evidence="1">
    <location>
        <begin position="79"/>
        <end position="123"/>
    </location>
</feature>
<dbReference type="Proteomes" id="UP000594592">
    <property type="component" value="Chromosome"/>
</dbReference>
<protein>
    <recommendedName>
        <fullName evidence="4">Quinone oxidoreductase</fullName>
    </recommendedName>
</protein>
<dbReference type="AlphaFoldDB" id="A0A7S9HF89"/>
<dbReference type="SUPFAM" id="SSF50129">
    <property type="entry name" value="GroES-like"/>
    <property type="match status" value="1"/>
</dbReference>
<reference evidence="2 3" key="1">
    <citation type="submission" date="2020-11" db="EMBL/GenBank/DDBJ databases">
        <title>Whole Genome sequence of MDR strain of Klebsiella pneumoniae K219 isolated from sputum.</title>
        <authorList>
            <person name="Aditi B.P."/>
            <person name="Mahalakshmi K."/>
            <person name="Naveen Kumar V."/>
        </authorList>
    </citation>
    <scope>NUCLEOTIDE SEQUENCE [LARGE SCALE GENOMIC DNA]</scope>
    <source>
        <strain evidence="2 3">K219</strain>
    </source>
</reference>
<evidence type="ECO:0008006" key="4">
    <source>
        <dbReference type="Google" id="ProtNLM"/>
    </source>
</evidence>
<sequence length="246" mass="26661">MFPAGRDPHRLGRGRKPLGWLATEACVKGDWLVALPETLSARRAMIIGTAGFTAMLCVDALVSAGVTLIAGISRSPAPAAGRQHRRGVAESPWLPGDGRIGPGIDTRLPSPAGRRYDPAAQTSRRPVRWRNNCGRARWIPLAARCWPKCWRKRNIAAASPPAVWPGLRSADHRDAVYSAQCASAGVDSVMVPTAERDAVWQRLAQLLPESYYQQAATEITLEQAPAYAADFLSNNIHGRTLVNIGQ</sequence>
<gene>
    <name evidence="2" type="ORF">IUJ34_21550</name>
</gene>
<dbReference type="Gene3D" id="3.40.50.720">
    <property type="entry name" value="NAD(P)-binding Rossmann-like Domain"/>
    <property type="match status" value="2"/>
</dbReference>
<dbReference type="EMBL" id="CP064820">
    <property type="protein sequence ID" value="QPG07471.1"/>
    <property type="molecule type" value="Genomic_DNA"/>
</dbReference>
<evidence type="ECO:0000313" key="2">
    <source>
        <dbReference type="EMBL" id="QPG07471.1"/>
    </source>
</evidence>
<dbReference type="InterPro" id="IPR011032">
    <property type="entry name" value="GroES-like_sf"/>
</dbReference>
<evidence type="ECO:0000256" key="1">
    <source>
        <dbReference type="SAM" id="MobiDB-lite"/>
    </source>
</evidence>